<dbReference type="Gene3D" id="3.40.50.1000">
    <property type="entry name" value="HAD superfamily/HAD-like"/>
    <property type="match status" value="1"/>
</dbReference>
<dbReference type="InterPro" id="IPR000150">
    <property type="entry name" value="Cof"/>
</dbReference>
<dbReference type="CDD" id="cd07516">
    <property type="entry name" value="HAD_Pase"/>
    <property type="match status" value="1"/>
</dbReference>
<dbReference type="RefSeq" id="WP_035413433.1">
    <property type="nucleotide sequence ID" value="NZ_CP147407.1"/>
</dbReference>
<dbReference type="SUPFAM" id="SSF56784">
    <property type="entry name" value="HAD-like"/>
    <property type="match status" value="1"/>
</dbReference>
<organism evidence="1 2">
    <name type="scientific">Metabacillus sediminis</name>
    <dbReference type="NCBI Taxonomy" id="3117746"/>
    <lineage>
        <taxon>Bacteria</taxon>
        <taxon>Bacillati</taxon>
        <taxon>Bacillota</taxon>
        <taxon>Bacilli</taxon>
        <taxon>Bacillales</taxon>
        <taxon>Bacillaceae</taxon>
        <taxon>Metabacillus</taxon>
    </lineage>
</organism>
<keyword evidence="1" id="KW-0378">Hydrolase</keyword>
<dbReference type="InterPro" id="IPR006379">
    <property type="entry name" value="HAD-SF_hydro_IIB"/>
</dbReference>
<name>A0ABZ2NMD9_9BACI</name>
<dbReference type="PANTHER" id="PTHR10000:SF55">
    <property type="entry name" value="5-AMINO-6-(5-PHOSPHO-D-RIBITYLAMINO)URACIL PHOSPHATASE YCSE"/>
    <property type="match status" value="1"/>
</dbReference>
<dbReference type="PROSITE" id="PS01229">
    <property type="entry name" value="COF_2"/>
    <property type="match status" value="1"/>
</dbReference>
<gene>
    <name evidence="1" type="ORF">WCV65_08605</name>
</gene>
<dbReference type="InterPro" id="IPR023214">
    <property type="entry name" value="HAD_sf"/>
</dbReference>
<accession>A0ABZ2NMD9</accession>
<evidence type="ECO:0000313" key="2">
    <source>
        <dbReference type="Proteomes" id="UP001377337"/>
    </source>
</evidence>
<sequence length="281" mass="31252">MKLAAIDLDGTLLNSKNQISEENVSAIKKAEERGIQVVIATGRAHFDVQKIFTGTGLNPWIIAANGATIHHPDGTLFHSVPIDREEADGIMAWLEENDFYYEVFSSHFIYTPQRGRELLQIEMDRISSSNPEVSIQELQQAASKQYSQSGFSFIESFTDIPGEAEIYNILAFSFDEEKRKTGWNEFKEREGLTIVTSANHNFELEHEKASKGLALTKLAKRLSIPLSETAAIGDSMNDESMIRTAGKGYAMGNARIEIKDISDTIFGTNDEHGVAEMLNSL</sequence>
<keyword evidence="2" id="KW-1185">Reference proteome</keyword>
<dbReference type="SFLD" id="SFLDG01140">
    <property type="entry name" value="C2.B:_Phosphomannomutase_and_P"/>
    <property type="match status" value="1"/>
</dbReference>
<dbReference type="Pfam" id="PF08282">
    <property type="entry name" value="Hydrolase_3"/>
    <property type="match status" value="1"/>
</dbReference>
<dbReference type="EMBL" id="CP147407">
    <property type="protein sequence ID" value="WXB98994.1"/>
    <property type="molecule type" value="Genomic_DNA"/>
</dbReference>
<dbReference type="PANTHER" id="PTHR10000">
    <property type="entry name" value="PHOSPHOSERINE PHOSPHATASE"/>
    <property type="match status" value="1"/>
</dbReference>
<evidence type="ECO:0000313" key="1">
    <source>
        <dbReference type="EMBL" id="WXB98994.1"/>
    </source>
</evidence>
<dbReference type="NCBIfam" id="TIGR00099">
    <property type="entry name" value="Cof-subfamily"/>
    <property type="match status" value="1"/>
</dbReference>
<dbReference type="InterPro" id="IPR036412">
    <property type="entry name" value="HAD-like_sf"/>
</dbReference>
<dbReference type="Proteomes" id="UP001377337">
    <property type="component" value="Chromosome"/>
</dbReference>
<reference evidence="1 2" key="1">
    <citation type="submission" date="2024-02" db="EMBL/GenBank/DDBJ databases">
        <title>Seven novel Bacillus-like species.</title>
        <authorList>
            <person name="Liu G."/>
        </authorList>
    </citation>
    <scope>NUCLEOTIDE SEQUENCE [LARGE SCALE GENOMIC DNA]</scope>
    <source>
        <strain evidence="1 2">FJAT-52054</strain>
    </source>
</reference>
<dbReference type="Gene3D" id="3.30.1240.10">
    <property type="match status" value="1"/>
</dbReference>
<dbReference type="EC" id="3.1.3.-" evidence="1"/>
<dbReference type="SFLD" id="SFLDS00003">
    <property type="entry name" value="Haloacid_Dehalogenase"/>
    <property type="match status" value="1"/>
</dbReference>
<dbReference type="GO" id="GO:0016787">
    <property type="term" value="F:hydrolase activity"/>
    <property type="evidence" value="ECO:0007669"/>
    <property type="project" value="UniProtKB-KW"/>
</dbReference>
<dbReference type="PROSITE" id="PS01228">
    <property type="entry name" value="COF_1"/>
    <property type="match status" value="1"/>
</dbReference>
<dbReference type="SFLD" id="SFLDG01144">
    <property type="entry name" value="C2.B.4:_PGP_Like"/>
    <property type="match status" value="1"/>
</dbReference>
<protein>
    <submittedName>
        <fullName evidence="1">Cof-type HAD-IIB family hydrolase</fullName>
        <ecNumber evidence="1">3.1.3.-</ecNumber>
    </submittedName>
</protein>
<proteinExistence type="predicted"/>
<dbReference type="NCBIfam" id="TIGR01484">
    <property type="entry name" value="HAD-SF-IIB"/>
    <property type="match status" value="1"/>
</dbReference>